<keyword evidence="2" id="KW-1185">Reference proteome</keyword>
<reference evidence="1" key="1">
    <citation type="submission" date="2022-05" db="EMBL/GenBank/DDBJ databases">
        <title>The Musa troglodytarum L. genome provides insights into the mechanism of non-climacteric behaviour and enrichment of carotenoids.</title>
        <authorList>
            <person name="Wang J."/>
        </authorList>
    </citation>
    <scope>NUCLEOTIDE SEQUENCE</scope>
    <source>
        <tissue evidence="1">Leaf</tissue>
    </source>
</reference>
<evidence type="ECO:0000313" key="1">
    <source>
        <dbReference type="EMBL" id="URD92102.1"/>
    </source>
</evidence>
<dbReference type="Proteomes" id="UP001055439">
    <property type="component" value="Chromosome 3"/>
</dbReference>
<dbReference type="AlphaFoldDB" id="A0A9E7JS42"/>
<proteinExistence type="predicted"/>
<evidence type="ECO:0000313" key="2">
    <source>
        <dbReference type="Proteomes" id="UP001055439"/>
    </source>
</evidence>
<sequence>MNSRVKRCPDSFGVVPLTSFVPRPFGVYDYAFNNHKFGGNGRPSTVRFITAQGRERAGFDHDQILITR</sequence>
<dbReference type="EMBL" id="CP097505">
    <property type="protein sequence ID" value="URD92102.1"/>
    <property type="molecule type" value="Genomic_DNA"/>
</dbReference>
<accession>A0A9E7JS42</accession>
<name>A0A9E7JS42_9LILI</name>
<organism evidence="1 2">
    <name type="scientific">Musa troglodytarum</name>
    <name type="common">fe'i banana</name>
    <dbReference type="NCBI Taxonomy" id="320322"/>
    <lineage>
        <taxon>Eukaryota</taxon>
        <taxon>Viridiplantae</taxon>
        <taxon>Streptophyta</taxon>
        <taxon>Embryophyta</taxon>
        <taxon>Tracheophyta</taxon>
        <taxon>Spermatophyta</taxon>
        <taxon>Magnoliopsida</taxon>
        <taxon>Liliopsida</taxon>
        <taxon>Zingiberales</taxon>
        <taxon>Musaceae</taxon>
        <taxon>Musa</taxon>
    </lineage>
</organism>
<protein>
    <submittedName>
        <fullName evidence="1">Uncharacterized protein</fullName>
    </submittedName>
</protein>
<gene>
    <name evidence="1" type="ORF">MUK42_33056</name>
</gene>